<feature type="compositionally biased region" description="Basic and acidic residues" evidence="2">
    <location>
        <begin position="387"/>
        <end position="397"/>
    </location>
</feature>
<feature type="compositionally biased region" description="Polar residues" evidence="2">
    <location>
        <begin position="275"/>
        <end position="284"/>
    </location>
</feature>
<gene>
    <name evidence="3" type="ORF">KC19_8G183400</name>
</gene>
<dbReference type="PANTHER" id="PTHR34778:SF2">
    <property type="entry name" value="OS02G0580700 PROTEIN"/>
    <property type="match status" value="1"/>
</dbReference>
<reference evidence="3" key="1">
    <citation type="submission" date="2020-06" db="EMBL/GenBank/DDBJ databases">
        <title>WGS assembly of Ceratodon purpureus strain R40.</title>
        <authorList>
            <person name="Carey S.B."/>
            <person name="Jenkins J."/>
            <person name="Shu S."/>
            <person name="Lovell J.T."/>
            <person name="Sreedasyam A."/>
            <person name="Maumus F."/>
            <person name="Tiley G.P."/>
            <person name="Fernandez-Pozo N."/>
            <person name="Barry K."/>
            <person name="Chen C."/>
            <person name="Wang M."/>
            <person name="Lipzen A."/>
            <person name="Daum C."/>
            <person name="Saski C.A."/>
            <person name="Payton A.C."/>
            <person name="Mcbreen J.C."/>
            <person name="Conrad R.E."/>
            <person name="Kollar L.M."/>
            <person name="Olsson S."/>
            <person name="Huttunen S."/>
            <person name="Landis J.B."/>
            <person name="Wickett N.J."/>
            <person name="Johnson M.G."/>
            <person name="Rensing S.A."/>
            <person name="Grimwood J."/>
            <person name="Schmutz J."/>
            <person name="Mcdaniel S.F."/>
        </authorList>
    </citation>
    <scope>NUCLEOTIDE SEQUENCE</scope>
    <source>
        <strain evidence="3">R40</strain>
    </source>
</reference>
<accession>A0A8T0H4T0</accession>
<feature type="compositionally biased region" description="Basic and acidic residues" evidence="2">
    <location>
        <begin position="475"/>
        <end position="486"/>
    </location>
</feature>
<feature type="region of interest" description="Disordered" evidence="2">
    <location>
        <begin position="225"/>
        <end position="402"/>
    </location>
</feature>
<protein>
    <submittedName>
        <fullName evidence="3">Uncharacterized protein</fullName>
    </submittedName>
</protein>
<feature type="compositionally biased region" description="Basic and acidic residues" evidence="2">
    <location>
        <begin position="522"/>
        <end position="535"/>
    </location>
</feature>
<feature type="compositionally biased region" description="Acidic residues" evidence="2">
    <location>
        <begin position="446"/>
        <end position="460"/>
    </location>
</feature>
<feature type="coiled-coil region" evidence="1">
    <location>
        <begin position="184"/>
        <end position="218"/>
    </location>
</feature>
<name>A0A8T0H4T0_CERPU</name>
<sequence>MEIVELWWNVKAWGNRGAVQGVAVMVDMERERMVVEERGPSLEVLSARGFNAGAPGTTDCSKPLVHDSPKLLPCETAKDEDMAAMRSCLAAADSIGMKTLQHIVDSLETRLQSALMHAVMQILETLGKDAAARVVMAERKASVMEQEHINTKQQALAMMLRIKHSSDSMLIDAEKRLLVEKRRSQELDAKVGTLQDTIRRMKAELKRKGDILDELQRTQLEVGARPGLMSPSEAVSKKRKGNPLVRLGEGKPGQPNDGAVEDECDDTATLLATMPTRSPSTDRPNSVLGWGLGQSTPRNSSVQEYSRVAPTNNKQGSPASLRRSMEDGCVQKTSGHRDKELNLSTGCPAERKRISAQSKSTRAKLADVEDDSSDQHDSSVEGLSQNAEKKTNSKHDSLVNGEDMDGIDDGFLGLIALQGASPGPLISHELQNGDTAPGLKSGAEAKEEDASDSSTDDEAEYQSKQKNAARVMQPKSDEAMRHKVPETTKSSLVEQTMVLRRSSGRIRRGKQHMSPEKSGPIVKEKEVKSSGDIKGAENSASGRLKGGAVDAADGSSALVVESSRDSRRLMQGARQVRYIFFYFTPHRNLSCVIHL</sequence>
<feature type="compositionally biased region" description="Polar residues" evidence="2">
    <location>
        <begin position="293"/>
        <end position="318"/>
    </location>
</feature>
<organism evidence="3 4">
    <name type="scientific">Ceratodon purpureus</name>
    <name type="common">Fire moss</name>
    <name type="synonym">Dicranum purpureum</name>
    <dbReference type="NCBI Taxonomy" id="3225"/>
    <lineage>
        <taxon>Eukaryota</taxon>
        <taxon>Viridiplantae</taxon>
        <taxon>Streptophyta</taxon>
        <taxon>Embryophyta</taxon>
        <taxon>Bryophyta</taxon>
        <taxon>Bryophytina</taxon>
        <taxon>Bryopsida</taxon>
        <taxon>Dicranidae</taxon>
        <taxon>Pseudoditrichales</taxon>
        <taxon>Ditrichaceae</taxon>
        <taxon>Ceratodon</taxon>
    </lineage>
</organism>
<dbReference type="Proteomes" id="UP000822688">
    <property type="component" value="Chromosome 8"/>
</dbReference>
<feature type="compositionally biased region" description="Basic residues" evidence="2">
    <location>
        <begin position="502"/>
        <end position="511"/>
    </location>
</feature>
<comment type="caution">
    <text evidence="3">The sequence shown here is derived from an EMBL/GenBank/DDBJ whole genome shotgun (WGS) entry which is preliminary data.</text>
</comment>
<evidence type="ECO:0000256" key="1">
    <source>
        <dbReference type="SAM" id="Coils"/>
    </source>
</evidence>
<proteinExistence type="predicted"/>
<evidence type="ECO:0000256" key="2">
    <source>
        <dbReference type="SAM" id="MobiDB-lite"/>
    </source>
</evidence>
<evidence type="ECO:0000313" key="3">
    <source>
        <dbReference type="EMBL" id="KAG0565339.1"/>
    </source>
</evidence>
<dbReference type="EMBL" id="CM026429">
    <property type="protein sequence ID" value="KAG0565339.1"/>
    <property type="molecule type" value="Genomic_DNA"/>
</dbReference>
<evidence type="ECO:0000313" key="4">
    <source>
        <dbReference type="Proteomes" id="UP000822688"/>
    </source>
</evidence>
<keyword evidence="4" id="KW-1185">Reference proteome</keyword>
<dbReference type="PANTHER" id="PTHR34778">
    <property type="entry name" value="OS02G0580700 PROTEIN"/>
    <property type="match status" value="1"/>
</dbReference>
<feature type="region of interest" description="Disordered" evidence="2">
    <location>
        <begin position="425"/>
        <end position="548"/>
    </location>
</feature>
<dbReference type="AlphaFoldDB" id="A0A8T0H4T0"/>
<keyword evidence="1" id="KW-0175">Coiled coil</keyword>
<dbReference type="OrthoDB" id="657513at2759"/>